<feature type="signal peptide" evidence="2">
    <location>
        <begin position="1"/>
        <end position="21"/>
    </location>
</feature>
<comment type="caution">
    <text evidence="3">The sequence shown here is derived from an EMBL/GenBank/DDBJ whole genome shotgun (WGS) entry which is preliminary data.</text>
</comment>
<evidence type="ECO:0000256" key="1">
    <source>
        <dbReference type="SAM" id="MobiDB-lite"/>
    </source>
</evidence>
<sequence>MKPLAILLLLAASLGCSHPSAGPPTVNSEASEKATQRKEDADDFASGKEARAWLADDKHVLFKASKEGVSKLVGDLYAAGAPELRFGKIVSDKDLGDREFAGVLIAKLPTEPATRNRVFEAMNAFWKQMGDDPVKDEGQEFAGFMLD</sequence>
<protein>
    <submittedName>
        <fullName evidence="3">Uncharacterized protein</fullName>
    </submittedName>
</protein>
<evidence type="ECO:0000256" key="2">
    <source>
        <dbReference type="SAM" id="SignalP"/>
    </source>
</evidence>
<feature type="region of interest" description="Disordered" evidence="1">
    <location>
        <begin position="19"/>
        <end position="44"/>
    </location>
</feature>
<evidence type="ECO:0000313" key="3">
    <source>
        <dbReference type="EMBL" id="MBI1756546.1"/>
    </source>
</evidence>
<dbReference type="AlphaFoldDB" id="A0A931LVD5"/>
<feature type="compositionally biased region" description="Basic and acidic residues" evidence="1">
    <location>
        <begin position="30"/>
        <end position="44"/>
    </location>
</feature>
<organism evidence="3 4">
    <name type="scientific">Fimbriimonas ginsengisoli</name>
    <dbReference type="NCBI Taxonomy" id="1005039"/>
    <lineage>
        <taxon>Bacteria</taxon>
        <taxon>Bacillati</taxon>
        <taxon>Armatimonadota</taxon>
        <taxon>Fimbriimonadia</taxon>
        <taxon>Fimbriimonadales</taxon>
        <taxon>Fimbriimonadaceae</taxon>
        <taxon>Fimbriimonas</taxon>
    </lineage>
</organism>
<name>A0A931LVD5_FIMGI</name>
<proteinExistence type="predicted"/>
<dbReference type="Proteomes" id="UP000727962">
    <property type="component" value="Unassembled WGS sequence"/>
</dbReference>
<reference evidence="3" key="1">
    <citation type="submission" date="2020-07" db="EMBL/GenBank/DDBJ databases">
        <title>Huge and variable diversity of episymbiotic CPR bacteria and DPANN archaea in groundwater ecosystems.</title>
        <authorList>
            <person name="He C.Y."/>
            <person name="Keren R."/>
            <person name="Whittaker M."/>
            <person name="Farag I.F."/>
            <person name="Doudna J."/>
            <person name="Cate J.H.D."/>
            <person name="Banfield J.F."/>
        </authorList>
    </citation>
    <scope>NUCLEOTIDE SEQUENCE</scope>
    <source>
        <strain evidence="3">NC_groundwater_17_Pr7_B-0.1um_64_12</strain>
    </source>
</reference>
<dbReference type="PROSITE" id="PS51257">
    <property type="entry name" value="PROKAR_LIPOPROTEIN"/>
    <property type="match status" value="1"/>
</dbReference>
<keyword evidence="2" id="KW-0732">Signal</keyword>
<accession>A0A931LVD5</accession>
<feature type="chain" id="PRO_5037204851" evidence="2">
    <location>
        <begin position="22"/>
        <end position="147"/>
    </location>
</feature>
<gene>
    <name evidence="3" type="ORF">HYR64_05510</name>
</gene>
<evidence type="ECO:0000313" key="4">
    <source>
        <dbReference type="Proteomes" id="UP000727962"/>
    </source>
</evidence>
<dbReference type="EMBL" id="JACOSL010000033">
    <property type="protein sequence ID" value="MBI1756546.1"/>
    <property type="molecule type" value="Genomic_DNA"/>
</dbReference>